<reference evidence="2" key="1">
    <citation type="journal article" date="2023" name="G3 (Bethesda)">
        <title>A reference genome for the long-term kleptoplast-retaining sea slug Elysia crispata morphotype clarki.</title>
        <authorList>
            <person name="Eastman K.E."/>
            <person name="Pendleton A.L."/>
            <person name="Shaikh M.A."/>
            <person name="Suttiyut T."/>
            <person name="Ogas R."/>
            <person name="Tomko P."/>
            <person name="Gavelis G."/>
            <person name="Widhalm J.R."/>
            <person name="Wisecaver J.H."/>
        </authorList>
    </citation>
    <scope>NUCLEOTIDE SEQUENCE</scope>
    <source>
        <strain evidence="2">ECLA1</strain>
    </source>
</reference>
<evidence type="ECO:0000256" key="1">
    <source>
        <dbReference type="SAM" id="MobiDB-lite"/>
    </source>
</evidence>
<dbReference type="PROSITE" id="PS51257">
    <property type="entry name" value="PROKAR_LIPOPROTEIN"/>
    <property type="match status" value="1"/>
</dbReference>
<name>A0AAE0Z7E5_9GAST</name>
<evidence type="ECO:0000313" key="2">
    <source>
        <dbReference type="EMBL" id="KAK3763302.1"/>
    </source>
</evidence>
<gene>
    <name evidence="2" type="ORF">RRG08_021125</name>
</gene>
<proteinExistence type="predicted"/>
<dbReference type="Proteomes" id="UP001283361">
    <property type="component" value="Unassembled WGS sequence"/>
</dbReference>
<keyword evidence="3" id="KW-1185">Reference proteome</keyword>
<organism evidence="2 3">
    <name type="scientific">Elysia crispata</name>
    <name type="common">lettuce slug</name>
    <dbReference type="NCBI Taxonomy" id="231223"/>
    <lineage>
        <taxon>Eukaryota</taxon>
        <taxon>Metazoa</taxon>
        <taxon>Spiralia</taxon>
        <taxon>Lophotrochozoa</taxon>
        <taxon>Mollusca</taxon>
        <taxon>Gastropoda</taxon>
        <taxon>Heterobranchia</taxon>
        <taxon>Euthyneura</taxon>
        <taxon>Panpulmonata</taxon>
        <taxon>Sacoglossa</taxon>
        <taxon>Placobranchoidea</taxon>
        <taxon>Plakobranchidae</taxon>
        <taxon>Elysia</taxon>
    </lineage>
</organism>
<dbReference type="EMBL" id="JAWDGP010004573">
    <property type="protein sequence ID" value="KAK3763302.1"/>
    <property type="molecule type" value="Genomic_DNA"/>
</dbReference>
<sequence>MDDRHSIMVENGPRSTTMRSASTFTSSASQSCANLYLAFTTRENTFLPRLVFNEVLLTICPKLMDVTKESSRQLA</sequence>
<feature type="region of interest" description="Disordered" evidence="1">
    <location>
        <begin position="1"/>
        <end position="22"/>
    </location>
</feature>
<dbReference type="AlphaFoldDB" id="A0AAE0Z7E5"/>
<accession>A0AAE0Z7E5</accession>
<evidence type="ECO:0000313" key="3">
    <source>
        <dbReference type="Proteomes" id="UP001283361"/>
    </source>
</evidence>
<comment type="caution">
    <text evidence="2">The sequence shown here is derived from an EMBL/GenBank/DDBJ whole genome shotgun (WGS) entry which is preliminary data.</text>
</comment>
<protein>
    <submittedName>
        <fullName evidence="2">Uncharacterized protein</fullName>
    </submittedName>
</protein>